<feature type="non-terminal residue" evidence="2">
    <location>
        <position position="222"/>
    </location>
</feature>
<comment type="caution">
    <text evidence="2">The sequence shown here is derived from an EMBL/GenBank/DDBJ whole genome shotgun (WGS) entry which is preliminary data.</text>
</comment>
<feature type="region of interest" description="Disordered" evidence="1">
    <location>
        <begin position="165"/>
        <end position="200"/>
    </location>
</feature>
<dbReference type="EMBL" id="BDIP01005338">
    <property type="protein sequence ID" value="GIQ89705.1"/>
    <property type="molecule type" value="Genomic_DNA"/>
</dbReference>
<feature type="compositionally biased region" description="Acidic residues" evidence="1">
    <location>
        <begin position="44"/>
        <end position="54"/>
    </location>
</feature>
<dbReference type="Proteomes" id="UP000265618">
    <property type="component" value="Unassembled WGS sequence"/>
</dbReference>
<feature type="non-terminal residue" evidence="2">
    <location>
        <position position="1"/>
    </location>
</feature>
<evidence type="ECO:0000313" key="3">
    <source>
        <dbReference type="Proteomes" id="UP000265618"/>
    </source>
</evidence>
<organism evidence="2 3">
    <name type="scientific">Kipferlia bialata</name>
    <dbReference type="NCBI Taxonomy" id="797122"/>
    <lineage>
        <taxon>Eukaryota</taxon>
        <taxon>Metamonada</taxon>
        <taxon>Carpediemonas-like organisms</taxon>
        <taxon>Kipferlia</taxon>
    </lineage>
</organism>
<keyword evidence="3" id="KW-1185">Reference proteome</keyword>
<sequence length="222" mass="24173">DLPRALNERLVVPTIYTAPDPERNARANMIDNAFLPPEPCSTDGEGEGEGEGEERETGIPAPAAKRSQEKRLRESERERDVVMSPESDSESSMEAETLGRVDASMGAASQAVSNTLLLPADYLTAVLKESADTLGYGVTDPRFVYGTKLPSDDEGVSNNGTDRNGEVEIFSPPMPSNPHEQGLLSESEREGPGHHRVRRHSICGSDLSTFRVRRLVRSNSIP</sequence>
<feature type="compositionally biased region" description="Basic and acidic residues" evidence="1">
    <location>
        <begin position="66"/>
        <end position="81"/>
    </location>
</feature>
<reference evidence="2 3" key="1">
    <citation type="journal article" date="2018" name="PLoS ONE">
        <title>The draft genome of Kipferlia bialata reveals reductive genome evolution in fornicate parasites.</title>
        <authorList>
            <person name="Tanifuji G."/>
            <person name="Takabayashi S."/>
            <person name="Kume K."/>
            <person name="Takagi M."/>
            <person name="Nakayama T."/>
            <person name="Kamikawa R."/>
            <person name="Inagaki Y."/>
            <person name="Hashimoto T."/>
        </authorList>
    </citation>
    <scope>NUCLEOTIDE SEQUENCE [LARGE SCALE GENOMIC DNA]</scope>
    <source>
        <strain evidence="2">NY0173</strain>
    </source>
</reference>
<accession>A0A9K3D764</accession>
<protein>
    <submittedName>
        <fullName evidence="2">Uncharacterized protein</fullName>
    </submittedName>
</protein>
<evidence type="ECO:0000256" key="1">
    <source>
        <dbReference type="SAM" id="MobiDB-lite"/>
    </source>
</evidence>
<gene>
    <name evidence="2" type="ORF">KIPB_012249</name>
</gene>
<evidence type="ECO:0000313" key="2">
    <source>
        <dbReference type="EMBL" id="GIQ89705.1"/>
    </source>
</evidence>
<name>A0A9K3D764_9EUKA</name>
<feature type="region of interest" description="Disordered" evidence="1">
    <location>
        <begin position="16"/>
        <end position="101"/>
    </location>
</feature>
<dbReference type="AlphaFoldDB" id="A0A9K3D764"/>
<proteinExistence type="predicted"/>